<sequence>METTVCPWCQTEIVWDEELGPEEECPHCQNELNEYRTLNIDIEEDGEELEPEVMTHSHDEDKLSISPFWERDVSRTTSTIRALDKYETSHDLMNYEEMVEKVLDEQEEVPECPHCHEYMLLAGQQVTDAGFQPAVVKALQSPILSTPFTVDLYICTGCFHVQTTLSEEDRLRLVQGLSK</sequence>
<keyword evidence="2" id="KW-1185">Reference proteome</keyword>
<dbReference type="RefSeq" id="WP_068527500.1">
    <property type="nucleotide sequence ID" value="NZ_LVJH01000002.1"/>
</dbReference>
<accession>A0A168NQX2</accession>
<evidence type="ECO:0000313" key="2">
    <source>
        <dbReference type="Proteomes" id="UP000076967"/>
    </source>
</evidence>
<name>A0A168NQX2_9BACL</name>
<dbReference type="Proteomes" id="UP000076967">
    <property type="component" value="Unassembled WGS sequence"/>
</dbReference>
<reference evidence="1 2" key="1">
    <citation type="submission" date="2016-03" db="EMBL/GenBank/DDBJ databases">
        <title>Draft genome sequence of Paenibacillus glacialis DSM 22343.</title>
        <authorList>
            <person name="Shin S.-K."/>
            <person name="Yi H."/>
        </authorList>
    </citation>
    <scope>NUCLEOTIDE SEQUENCE [LARGE SCALE GENOMIC DNA]</scope>
    <source>
        <strain evidence="1 2">DSM 22343</strain>
    </source>
</reference>
<proteinExistence type="predicted"/>
<organism evidence="1 2">
    <name type="scientific">Paenibacillus glacialis</name>
    <dbReference type="NCBI Taxonomy" id="494026"/>
    <lineage>
        <taxon>Bacteria</taxon>
        <taxon>Bacillati</taxon>
        <taxon>Bacillota</taxon>
        <taxon>Bacilli</taxon>
        <taxon>Bacillales</taxon>
        <taxon>Paenibacillaceae</taxon>
        <taxon>Paenibacillus</taxon>
    </lineage>
</organism>
<evidence type="ECO:0000313" key="1">
    <source>
        <dbReference type="EMBL" id="OAB46044.1"/>
    </source>
</evidence>
<dbReference type="OrthoDB" id="2665608at2"/>
<gene>
    <name evidence="1" type="ORF">PGLA_01200</name>
</gene>
<comment type="caution">
    <text evidence="1">The sequence shown here is derived from an EMBL/GenBank/DDBJ whole genome shotgun (WGS) entry which is preliminary data.</text>
</comment>
<dbReference type="STRING" id="494026.PGLA_01200"/>
<dbReference type="AlphaFoldDB" id="A0A168NQX2"/>
<protein>
    <submittedName>
        <fullName evidence="1">Uncharacterized protein</fullName>
    </submittedName>
</protein>
<dbReference type="EMBL" id="LVJH01000002">
    <property type="protein sequence ID" value="OAB46044.1"/>
    <property type="molecule type" value="Genomic_DNA"/>
</dbReference>